<evidence type="ECO:0000313" key="6">
    <source>
        <dbReference type="Proteomes" id="UP000813463"/>
    </source>
</evidence>
<dbReference type="PANTHER" id="PTHR21402">
    <property type="entry name" value="GAMETOCYTE SPECIFIC FACTOR 1-RELATED"/>
    <property type="match status" value="1"/>
</dbReference>
<dbReference type="RefSeq" id="XP_021855370.2">
    <property type="nucleotide sequence ID" value="XM_021999678.2"/>
</dbReference>
<dbReference type="InterPro" id="IPR051591">
    <property type="entry name" value="UPF0224_FAM112_RNA_Proc"/>
</dbReference>
<keyword evidence="7 8" id="KW-0687">Ribonucleoprotein</keyword>
<accession>A0A9R0K1V0</accession>
<evidence type="ECO:0000313" key="11">
    <source>
        <dbReference type="RefSeq" id="XP_056698970.1"/>
    </source>
</evidence>
<evidence type="ECO:0000313" key="10">
    <source>
        <dbReference type="RefSeq" id="XP_056698969.1"/>
    </source>
</evidence>
<keyword evidence="2" id="KW-0863">Zinc-finger</keyword>
<feature type="compositionally biased region" description="Polar residues" evidence="4">
    <location>
        <begin position="560"/>
        <end position="572"/>
    </location>
</feature>
<evidence type="ECO:0000256" key="4">
    <source>
        <dbReference type="SAM" id="MobiDB-lite"/>
    </source>
</evidence>
<dbReference type="KEGG" id="soe:110794715"/>
<sequence>MNPHYPVPNSSTSFFNPLNPNPIFQNPQFNLCPPLPSPPVQSPSHPQIPLSDLPNCLSSLKSLLQSSNSTLQSLSSLLPPLSLSSDSLIQCPSNPNHWVPPNSLFLHSLHCPSSLDLGTDLDSLQYPKTLKSEQHLIQQNKFVQPLNDPTSELCFSLDDYVDFGSNFFYQGCLGVVSSADDDATRRIFTLPGVLSVECANFVGVSDRETDGFWESSVKILPSEMWVVKGEFEQWSDYPNEYSYSVVRAFVCLECVKESDLLPWLIANSPRFGVVIDVAMRDHMSVLFRLCLKAMRREAAHSYGSLFKSNVGDNGHKLDVKSLRFKCPVTVEVLRRLTSQLSILYGETSAKSFVIDMLRHLLLKAVSHALLFPLDSKIEHSSAIEQENTTVVGQSAREVRENEGNDRIDERILSRSVFVYQIAAAIAALHERSMLEKRIRALRNPLPLPAFQRMAEHQHISKKADEERQKRPDYRRLIEHDSFPFQRQHDQDNMKMKTREELLAEERDYKRRRMSYRGKKLKRSTKEVMRDIIEEYMEVIKETGGIGGLTKEEADGEKSTFKNSPAHNNSTNFEMAHHSANDQQHGYTKSLDYKYESKDKKHIDACPSRKERHKREPYGHRPLEDERTKRDRSSRDYHSRSPSADRRPSRPREHRNHTRNQDVMETVEAERSKSKYSARNVSSYNDQKSLYSTSGTLKNSSGRKDKRKLESPERGRWKRHENDERDLSRRGEFNDRYDPSAASG</sequence>
<dbReference type="GO" id="GO:1990904">
    <property type="term" value="C:ribonucleoprotein complex"/>
    <property type="evidence" value="ECO:0007669"/>
    <property type="project" value="UniProtKB-KW"/>
</dbReference>
<dbReference type="RefSeq" id="XP_021855369.2">
    <property type="nucleotide sequence ID" value="XM_021999677.2"/>
</dbReference>
<evidence type="ECO:0000259" key="5">
    <source>
        <dbReference type="PROSITE" id="PS51800"/>
    </source>
</evidence>
<dbReference type="PROSITE" id="PS51800">
    <property type="entry name" value="ZF_CHHC_U11_48K"/>
    <property type="match status" value="1"/>
</dbReference>
<keyword evidence="6" id="KW-1185">Reference proteome</keyword>
<dbReference type="RefSeq" id="XP_056698969.1">
    <property type="nucleotide sequence ID" value="XM_056842991.1"/>
</dbReference>
<feature type="compositionally biased region" description="Polar residues" evidence="4">
    <location>
        <begin position="674"/>
        <end position="699"/>
    </location>
</feature>
<evidence type="ECO:0000313" key="9">
    <source>
        <dbReference type="RefSeq" id="XP_056698968.1"/>
    </source>
</evidence>
<keyword evidence="3" id="KW-0862">Zinc</keyword>
<dbReference type="AlphaFoldDB" id="A0A9R0K1V0"/>
<evidence type="ECO:0000256" key="3">
    <source>
        <dbReference type="ARBA" id="ARBA00022833"/>
    </source>
</evidence>
<feature type="region of interest" description="Disordered" evidence="4">
    <location>
        <begin position="598"/>
        <end position="743"/>
    </location>
</feature>
<proteinExistence type="predicted"/>
<feature type="compositionally biased region" description="Basic and acidic residues" evidence="4">
    <location>
        <begin position="598"/>
        <end position="650"/>
    </location>
</feature>
<gene>
    <name evidence="7 8 9 10 11" type="primary">LOC110794715</name>
</gene>
<reference evidence="6" key="1">
    <citation type="journal article" date="2021" name="Nat. Commun.">
        <title>Genomic analyses provide insights into spinach domestication and the genetic basis of agronomic traits.</title>
        <authorList>
            <person name="Cai X."/>
            <person name="Sun X."/>
            <person name="Xu C."/>
            <person name="Sun H."/>
            <person name="Wang X."/>
            <person name="Ge C."/>
            <person name="Zhang Z."/>
            <person name="Wang Q."/>
            <person name="Fei Z."/>
            <person name="Jiao C."/>
            <person name="Wang Q."/>
        </authorList>
    </citation>
    <scope>NUCLEOTIDE SEQUENCE [LARGE SCALE GENOMIC DNA]</scope>
    <source>
        <strain evidence="6">cv. Varoflay</strain>
    </source>
</reference>
<dbReference type="PANTHER" id="PTHR21402:SF10">
    <property type="entry name" value="U11_U12 SMALL NUCLEAR RIBONUCLEOPROTEIN 48 KDA PROTEIN"/>
    <property type="match status" value="1"/>
</dbReference>
<feature type="domain" description="CHHC U11-48K-type" evidence="5">
    <location>
        <begin position="88"/>
        <end position="115"/>
    </location>
</feature>
<dbReference type="GO" id="GO:0008270">
    <property type="term" value="F:zinc ion binding"/>
    <property type="evidence" value="ECO:0007669"/>
    <property type="project" value="UniProtKB-KW"/>
</dbReference>
<dbReference type="Proteomes" id="UP000813463">
    <property type="component" value="Chromosome 4"/>
</dbReference>
<reference evidence="7 8" key="2">
    <citation type="submission" date="2025-05" db="UniProtKB">
        <authorList>
            <consortium name="RefSeq"/>
        </authorList>
    </citation>
    <scope>IDENTIFICATION</scope>
    <source>
        <tissue evidence="7 8">Leaf</tissue>
    </source>
</reference>
<dbReference type="InterPro" id="IPR022776">
    <property type="entry name" value="TRM13/UPF0224_CHHC_Znf_dom"/>
</dbReference>
<feature type="region of interest" description="Disordered" evidence="4">
    <location>
        <begin position="457"/>
        <end position="480"/>
    </location>
</feature>
<dbReference type="RefSeq" id="XP_056698970.1">
    <property type="nucleotide sequence ID" value="XM_056842992.1"/>
</dbReference>
<evidence type="ECO:0000256" key="1">
    <source>
        <dbReference type="ARBA" id="ARBA00022723"/>
    </source>
</evidence>
<protein>
    <submittedName>
        <fullName evidence="7 8">U11/U12 small nuclear ribonucleoprotein 48 kDa protein</fullName>
    </submittedName>
</protein>
<feature type="compositionally biased region" description="Basic and acidic residues" evidence="4">
    <location>
        <begin position="706"/>
        <end position="737"/>
    </location>
</feature>
<name>A0A9R0K1V0_SPIOL</name>
<feature type="region of interest" description="Disordered" evidence="4">
    <location>
        <begin position="546"/>
        <end position="572"/>
    </location>
</feature>
<feature type="compositionally biased region" description="Basic and acidic residues" evidence="4">
    <location>
        <begin position="549"/>
        <end position="559"/>
    </location>
</feature>
<evidence type="ECO:0000256" key="2">
    <source>
        <dbReference type="ARBA" id="ARBA00022771"/>
    </source>
</evidence>
<organism evidence="6 7">
    <name type="scientific">Spinacia oleracea</name>
    <name type="common">Spinach</name>
    <dbReference type="NCBI Taxonomy" id="3562"/>
    <lineage>
        <taxon>Eukaryota</taxon>
        <taxon>Viridiplantae</taxon>
        <taxon>Streptophyta</taxon>
        <taxon>Embryophyta</taxon>
        <taxon>Tracheophyta</taxon>
        <taxon>Spermatophyta</taxon>
        <taxon>Magnoliopsida</taxon>
        <taxon>eudicotyledons</taxon>
        <taxon>Gunneridae</taxon>
        <taxon>Pentapetalae</taxon>
        <taxon>Caryophyllales</taxon>
        <taxon>Chenopodiaceae</taxon>
        <taxon>Chenopodioideae</taxon>
        <taxon>Anserineae</taxon>
        <taxon>Spinacia</taxon>
    </lineage>
</organism>
<dbReference type="GeneID" id="110794715"/>
<dbReference type="RefSeq" id="XP_056698968.1">
    <property type="nucleotide sequence ID" value="XM_056842990.1"/>
</dbReference>
<evidence type="ECO:0000313" key="8">
    <source>
        <dbReference type="RefSeq" id="XP_021855370.2"/>
    </source>
</evidence>
<evidence type="ECO:0000313" key="7">
    <source>
        <dbReference type="RefSeq" id="XP_021855369.2"/>
    </source>
</evidence>
<keyword evidence="1" id="KW-0479">Metal-binding</keyword>